<protein>
    <submittedName>
        <fullName evidence="1">Uncharacterized protein</fullName>
    </submittedName>
</protein>
<reference evidence="2" key="1">
    <citation type="submission" date="2019-08" db="EMBL/GenBank/DDBJ databases">
        <title>Limnoglobus roseus gen. nov., sp. nov., a novel freshwater planctomycete with a giant genome from the family Gemmataceae.</title>
        <authorList>
            <person name="Kulichevskaya I.S."/>
            <person name="Naumoff D.G."/>
            <person name="Miroshnikov K."/>
            <person name="Ivanova A."/>
            <person name="Philippov D.A."/>
            <person name="Hakobyan A."/>
            <person name="Rijpstra I.C."/>
            <person name="Sinninghe Damste J.S."/>
            <person name="Liesack W."/>
            <person name="Dedysh S.N."/>
        </authorList>
    </citation>
    <scope>NUCLEOTIDE SEQUENCE [LARGE SCALE GENOMIC DNA]</scope>
    <source>
        <strain evidence="2">PX52</strain>
    </source>
</reference>
<proteinExistence type="predicted"/>
<keyword evidence="2" id="KW-1185">Reference proteome</keyword>
<evidence type="ECO:0000313" key="2">
    <source>
        <dbReference type="Proteomes" id="UP000324974"/>
    </source>
</evidence>
<dbReference type="Proteomes" id="UP000324974">
    <property type="component" value="Chromosome"/>
</dbReference>
<organism evidence="1 2">
    <name type="scientific">Limnoglobus roseus</name>
    <dbReference type="NCBI Taxonomy" id="2598579"/>
    <lineage>
        <taxon>Bacteria</taxon>
        <taxon>Pseudomonadati</taxon>
        <taxon>Planctomycetota</taxon>
        <taxon>Planctomycetia</taxon>
        <taxon>Gemmatales</taxon>
        <taxon>Gemmataceae</taxon>
        <taxon>Limnoglobus</taxon>
    </lineage>
</organism>
<evidence type="ECO:0000313" key="1">
    <source>
        <dbReference type="EMBL" id="QEL20407.1"/>
    </source>
</evidence>
<dbReference type="KEGG" id="lrs:PX52LOC_07501"/>
<gene>
    <name evidence="1" type="ORF">PX52LOC_07501</name>
</gene>
<dbReference type="AlphaFoldDB" id="A0A5C1AQE0"/>
<name>A0A5C1AQE0_9BACT</name>
<sequence length="168" mass="18527">MVVQEPGPVTPATVPELRRWAAESRFPRKQLLTAVFDWAEADERVHRLDVAEAFRRRGQPPMADEYAAAVSARTAAFGRLEELRDYVGEIHLSGFAHALDRLPDELGDLLARAITLPGAKIALVRCLEVLLGPTFDYLVEQNATLRAETAELRGRVADLEAVAAGVDR</sequence>
<accession>A0A5C1AQE0</accession>
<dbReference type="EMBL" id="CP042425">
    <property type="protein sequence ID" value="QEL20407.1"/>
    <property type="molecule type" value="Genomic_DNA"/>
</dbReference>